<dbReference type="InterPro" id="IPR013766">
    <property type="entry name" value="Thioredoxin_domain"/>
</dbReference>
<reference evidence="2 3" key="1">
    <citation type="submission" date="2020-08" db="EMBL/GenBank/DDBJ databases">
        <title>Sequencing the genomes of 1000 actinobacteria strains.</title>
        <authorList>
            <person name="Klenk H.-P."/>
        </authorList>
    </citation>
    <scope>NUCLEOTIDE SEQUENCE [LARGE SCALE GENOMIC DNA]</scope>
    <source>
        <strain evidence="2 3">DSM 43851</strain>
    </source>
</reference>
<dbReference type="Proteomes" id="UP000585638">
    <property type="component" value="Unassembled WGS sequence"/>
</dbReference>
<keyword evidence="3" id="KW-1185">Reference proteome</keyword>
<evidence type="ECO:0000259" key="1">
    <source>
        <dbReference type="PROSITE" id="PS51352"/>
    </source>
</evidence>
<evidence type="ECO:0000313" key="2">
    <source>
        <dbReference type="EMBL" id="MBB5889815.1"/>
    </source>
</evidence>
<dbReference type="RefSeq" id="WP_184858895.1">
    <property type="nucleotide sequence ID" value="NZ_BAAAWY010000008.1"/>
</dbReference>
<dbReference type="EMBL" id="JACHIR010000001">
    <property type="protein sequence ID" value="MBB5889815.1"/>
    <property type="molecule type" value="Genomic_DNA"/>
</dbReference>
<feature type="domain" description="Thioredoxin" evidence="1">
    <location>
        <begin position="1"/>
        <end position="103"/>
    </location>
</feature>
<comment type="caution">
    <text evidence="2">The sequence shown here is derived from an EMBL/GenBank/DDBJ whole genome shotgun (WGS) entry which is preliminary data.</text>
</comment>
<dbReference type="InterPro" id="IPR036249">
    <property type="entry name" value="Thioredoxin-like_sf"/>
</dbReference>
<name>A0A7W9KC01_9PSEU</name>
<accession>A0A7W9KC01</accession>
<evidence type="ECO:0000313" key="3">
    <source>
        <dbReference type="Proteomes" id="UP000585638"/>
    </source>
</evidence>
<sequence length="132" mass="14700">MMKPLSADQHDAVLAEGLAVLVFRVAESPACQNFQPELDAFVAKRPEIAVWTVEAMEQRDLAERHGLRALPTIVVYRDGLPARRYAGAMSAADLEEEVDELAEADMQEEYNDWMVEMLETGEAGSPHVGTRR</sequence>
<dbReference type="CDD" id="cd02947">
    <property type="entry name" value="TRX_family"/>
    <property type="match status" value="1"/>
</dbReference>
<organism evidence="2 3">
    <name type="scientific">Kutzneria kofuensis</name>
    <dbReference type="NCBI Taxonomy" id="103725"/>
    <lineage>
        <taxon>Bacteria</taxon>
        <taxon>Bacillati</taxon>
        <taxon>Actinomycetota</taxon>
        <taxon>Actinomycetes</taxon>
        <taxon>Pseudonocardiales</taxon>
        <taxon>Pseudonocardiaceae</taxon>
        <taxon>Kutzneria</taxon>
    </lineage>
</organism>
<dbReference type="PROSITE" id="PS51352">
    <property type="entry name" value="THIOREDOXIN_2"/>
    <property type="match status" value="1"/>
</dbReference>
<gene>
    <name evidence="2" type="ORF">BJ998_001011</name>
</gene>
<dbReference type="AlphaFoldDB" id="A0A7W9KC01"/>
<dbReference type="Gene3D" id="3.40.30.10">
    <property type="entry name" value="Glutaredoxin"/>
    <property type="match status" value="1"/>
</dbReference>
<proteinExistence type="predicted"/>
<dbReference type="Pfam" id="PF00085">
    <property type="entry name" value="Thioredoxin"/>
    <property type="match status" value="1"/>
</dbReference>
<protein>
    <submittedName>
        <fullName evidence="2">Thioredoxin 1</fullName>
    </submittedName>
</protein>
<dbReference type="SUPFAM" id="SSF52833">
    <property type="entry name" value="Thioredoxin-like"/>
    <property type="match status" value="1"/>
</dbReference>